<evidence type="ECO:0000256" key="1">
    <source>
        <dbReference type="ARBA" id="ARBA00004141"/>
    </source>
</evidence>
<feature type="transmembrane region" description="Helical" evidence="6">
    <location>
        <begin position="7"/>
        <end position="27"/>
    </location>
</feature>
<evidence type="ECO:0000313" key="7">
    <source>
        <dbReference type="EMBL" id="MDE47617.1"/>
    </source>
</evidence>
<feature type="transmembrane region" description="Helical" evidence="6">
    <location>
        <begin position="33"/>
        <end position="51"/>
    </location>
</feature>
<dbReference type="GO" id="GO:0005768">
    <property type="term" value="C:endosome"/>
    <property type="evidence" value="ECO:0007669"/>
    <property type="project" value="TreeGrafter"/>
</dbReference>
<dbReference type="PANTHER" id="PTHR12050">
    <property type="entry name" value="LEPTIN RECEPTOR-RELATED"/>
    <property type="match status" value="1"/>
</dbReference>
<evidence type="ECO:0000256" key="6">
    <source>
        <dbReference type="SAM" id="Phobius"/>
    </source>
</evidence>
<dbReference type="Pfam" id="PF04133">
    <property type="entry name" value="Vps55"/>
    <property type="match status" value="1"/>
</dbReference>
<organism evidence="7">
    <name type="scientific">Aceria tosichella</name>
    <name type="common">wheat curl mite</name>
    <dbReference type="NCBI Taxonomy" id="561515"/>
    <lineage>
        <taxon>Eukaryota</taxon>
        <taxon>Metazoa</taxon>
        <taxon>Ecdysozoa</taxon>
        <taxon>Arthropoda</taxon>
        <taxon>Chelicerata</taxon>
        <taxon>Arachnida</taxon>
        <taxon>Acari</taxon>
        <taxon>Acariformes</taxon>
        <taxon>Trombidiformes</taxon>
        <taxon>Prostigmata</taxon>
        <taxon>Eupodina</taxon>
        <taxon>Eriophyoidea</taxon>
        <taxon>Eriophyidae</taxon>
        <taxon>Eriophyinae</taxon>
        <taxon>Aceriini</taxon>
        <taxon>Aceria</taxon>
    </lineage>
</organism>
<sequence length="134" mass="14108">MAGVKSLIGLALAGSTGMTLLILACTLGQTQNWWPAIVVVFYLAAPFPLLIAKQISTDTSGFGGQSSGPREWAYFITTGIVISAIALPLVMVSVGTIQVGAVVLSLISSVFFFSTILAFFIVFQSEDSYSSGLY</sequence>
<dbReference type="GO" id="GO:0016020">
    <property type="term" value="C:membrane"/>
    <property type="evidence" value="ECO:0007669"/>
    <property type="project" value="UniProtKB-SubCell"/>
</dbReference>
<accession>A0A6G1SBS7</accession>
<keyword evidence="7" id="KW-0675">Receptor</keyword>
<evidence type="ECO:0000256" key="5">
    <source>
        <dbReference type="ARBA" id="ARBA00023136"/>
    </source>
</evidence>
<name>A0A6G1SBS7_9ACAR</name>
<reference evidence="7" key="1">
    <citation type="submission" date="2018-10" db="EMBL/GenBank/DDBJ databases">
        <title>Transcriptome assembly of Aceria tosichella (Wheat curl mite) Type 2.</title>
        <authorList>
            <person name="Scully E.D."/>
            <person name="Geib S.M."/>
            <person name="Palmer N.A."/>
            <person name="Gupta A.K."/>
            <person name="Sarath G."/>
            <person name="Tatineni S."/>
        </authorList>
    </citation>
    <scope>NUCLEOTIDE SEQUENCE</scope>
    <source>
        <strain evidence="7">LincolnNE</strain>
    </source>
</reference>
<dbReference type="PANTHER" id="PTHR12050:SF0">
    <property type="entry name" value="RH04491P"/>
    <property type="match status" value="1"/>
</dbReference>
<proteinExistence type="inferred from homology"/>
<dbReference type="InterPro" id="IPR007262">
    <property type="entry name" value="Vps55/LEPROT"/>
</dbReference>
<dbReference type="EMBL" id="GGYP01002846">
    <property type="protein sequence ID" value="MDE47617.1"/>
    <property type="molecule type" value="Transcribed_RNA"/>
</dbReference>
<evidence type="ECO:0000256" key="4">
    <source>
        <dbReference type="ARBA" id="ARBA00022989"/>
    </source>
</evidence>
<evidence type="ECO:0000256" key="3">
    <source>
        <dbReference type="ARBA" id="ARBA00022692"/>
    </source>
</evidence>
<keyword evidence="3 6" id="KW-0812">Transmembrane</keyword>
<dbReference type="PROSITE" id="PS51257">
    <property type="entry name" value="PROKAR_LIPOPROTEIN"/>
    <property type="match status" value="1"/>
</dbReference>
<dbReference type="GO" id="GO:0032511">
    <property type="term" value="P:late endosome to vacuole transport via multivesicular body sorting pathway"/>
    <property type="evidence" value="ECO:0007669"/>
    <property type="project" value="TreeGrafter"/>
</dbReference>
<gene>
    <name evidence="7" type="primary">leprot_1</name>
    <name evidence="7" type="ORF">g.5761</name>
</gene>
<feature type="transmembrane region" description="Helical" evidence="6">
    <location>
        <begin position="72"/>
        <end position="91"/>
    </location>
</feature>
<keyword evidence="4 6" id="KW-1133">Transmembrane helix</keyword>
<feature type="transmembrane region" description="Helical" evidence="6">
    <location>
        <begin position="97"/>
        <end position="123"/>
    </location>
</feature>
<evidence type="ECO:0000256" key="2">
    <source>
        <dbReference type="ARBA" id="ARBA00005645"/>
    </source>
</evidence>
<protein>
    <submittedName>
        <fullName evidence="7">Leptin receptor gene-related protein</fullName>
    </submittedName>
</protein>
<keyword evidence="5 6" id="KW-0472">Membrane</keyword>
<comment type="subcellular location">
    <subcellularLocation>
        <location evidence="1">Membrane</location>
        <topology evidence="1">Multi-pass membrane protein</topology>
    </subcellularLocation>
</comment>
<comment type="similarity">
    <text evidence="2">Belongs to the OB-RGRP/VPS55 family.</text>
</comment>
<dbReference type="AlphaFoldDB" id="A0A6G1SBS7"/>